<evidence type="ECO:0000313" key="6">
    <source>
        <dbReference type="Proteomes" id="UP000692954"/>
    </source>
</evidence>
<organism evidence="5 6">
    <name type="scientific">Paramecium sonneborni</name>
    <dbReference type="NCBI Taxonomy" id="65129"/>
    <lineage>
        <taxon>Eukaryota</taxon>
        <taxon>Sar</taxon>
        <taxon>Alveolata</taxon>
        <taxon>Ciliophora</taxon>
        <taxon>Intramacronucleata</taxon>
        <taxon>Oligohymenophorea</taxon>
        <taxon>Peniculida</taxon>
        <taxon>Parameciidae</taxon>
        <taxon>Paramecium</taxon>
    </lineage>
</organism>
<evidence type="ECO:0000313" key="5">
    <source>
        <dbReference type="EMBL" id="CAD8127273.1"/>
    </source>
</evidence>
<dbReference type="PROSITE" id="PS50076">
    <property type="entry name" value="DNAJ_2"/>
    <property type="match status" value="1"/>
</dbReference>
<dbReference type="PANTHER" id="PTHR44145">
    <property type="entry name" value="DNAJ HOMOLOG SUBFAMILY A MEMBER 3, MITOCHONDRIAL"/>
    <property type="match status" value="1"/>
</dbReference>
<evidence type="ECO:0000256" key="3">
    <source>
        <dbReference type="SAM" id="MobiDB-lite"/>
    </source>
</evidence>
<dbReference type="SMART" id="SM00271">
    <property type="entry name" value="DnaJ"/>
    <property type="match status" value="1"/>
</dbReference>
<dbReference type="InterPro" id="IPR051938">
    <property type="entry name" value="Apopto_cytoskel_mod"/>
</dbReference>
<keyword evidence="2" id="KW-0175">Coiled coil</keyword>
<feature type="domain" description="J" evidence="4">
    <location>
        <begin position="14"/>
        <end position="79"/>
    </location>
</feature>
<dbReference type="Pfam" id="PF00226">
    <property type="entry name" value="DnaJ"/>
    <property type="match status" value="1"/>
</dbReference>
<protein>
    <recommendedName>
        <fullName evidence="4">J domain-containing protein</fullName>
    </recommendedName>
</protein>
<dbReference type="PANTHER" id="PTHR44145:SF3">
    <property type="entry name" value="DNAJ HOMOLOG SUBFAMILY A MEMBER 3, MITOCHONDRIAL"/>
    <property type="match status" value="1"/>
</dbReference>
<dbReference type="Proteomes" id="UP000692954">
    <property type="component" value="Unassembled WGS sequence"/>
</dbReference>
<evidence type="ECO:0000259" key="4">
    <source>
        <dbReference type="PROSITE" id="PS50076"/>
    </source>
</evidence>
<keyword evidence="6" id="KW-1185">Reference proteome</keyword>
<proteinExistence type="predicted"/>
<keyword evidence="1" id="KW-0143">Chaperone</keyword>
<feature type="region of interest" description="Disordered" evidence="3">
    <location>
        <begin position="73"/>
        <end position="128"/>
    </location>
</feature>
<dbReference type="CDD" id="cd06257">
    <property type="entry name" value="DnaJ"/>
    <property type="match status" value="1"/>
</dbReference>
<accession>A0A8S1RJ01</accession>
<sequence length="370" mass="44498">MFKLSNRVRFYYKTFYQLLEVPQNASQTLIKQNYLRIVKLYHPDTNSQQSQNQEYFKQVTAAYKILSNETERQKYDQSLSNTNQSSQQSENTYQHSQQTQKSSQQSKQSSNQQSKNYSQYQNQTQSKEEQENFINSKYSNFILFLFFTWLSQQFKKKEPVDVKQSNSNPNIYVQNEKKQLSEEDCKNLSISFIKEKSKQGDYIMGQLCYDRLFQDERKQLNKKKNLEEDDYLLKRLNINNTTELQLKSQIQQEEIKKVQINQEQNQQGQFSLNQEIKQTFQDIEVKTDIKQNEQELQENQHEQLTLQSQVTDLKQNELIINENQYQQQLILQSQEINQNIIEDKNEQEILKQEEQQLQFLNQEQEQELKE</sequence>
<dbReference type="EMBL" id="CAJJDN010000174">
    <property type="protein sequence ID" value="CAD8127273.1"/>
    <property type="molecule type" value="Genomic_DNA"/>
</dbReference>
<dbReference type="InterPro" id="IPR001623">
    <property type="entry name" value="DnaJ_domain"/>
</dbReference>
<dbReference type="OrthoDB" id="310752at2759"/>
<dbReference type="AlphaFoldDB" id="A0A8S1RJ01"/>
<name>A0A8S1RJ01_9CILI</name>
<comment type="caution">
    <text evidence="5">The sequence shown here is derived from an EMBL/GenBank/DDBJ whole genome shotgun (WGS) entry which is preliminary data.</text>
</comment>
<feature type="compositionally biased region" description="Low complexity" evidence="3">
    <location>
        <begin position="77"/>
        <end position="125"/>
    </location>
</feature>
<reference evidence="5" key="1">
    <citation type="submission" date="2021-01" db="EMBL/GenBank/DDBJ databases">
        <authorList>
            <consortium name="Genoscope - CEA"/>
            <person name="William W."/>
        </authorList>
    </citation>
    <scope>NUCLEOTIDE SEQUENCE</scope>
</reference>
<gene>
    <name evidence="5" type="ORF">PSON_ATCC_30995.1.T1740082</name>
</gene>
<feature type="coiled-coil region" evidence="2">
    <location>
        <begin position="343"/>
        <end position="370"/>
    </location>
</feature>
<evidence type="ECO:0000256" key="2">
    <source>
        <dbReference type="SAM" id="Coils"/>
    </source>
</evidence>
<evidence type="ECO:0000256" key="1">
    <source>
        <dbReference type="ARBA" id="ARBA00023186"/>
    </source>
</evidence>